<keyword evidence="4 6" id="KW-0472">Membrane</keyword>
<reference evidence="9" key="1">
    <citation type="submission" date="2013-01" db="EMBL/GenBank/DDBJ databases">
        <title>Draft Genome Sequence of a Mulberry Tree, Morus notabilis C.K. Schneid.</title>
        <authorList>
            <person name="He N."/>
            <person name="Zhao S."/>
        </authorList>
    </citation>
    <scope>NUCLEOTIDE SEQUENCE</scope>
</reference>
<dbReference type="KEGG" id="mnt:21397948"/>
<evidence type="ECO:0000313" key="9">
    <source>
        <dbReference type="Proteomes" id="UP000030645"/>
    </source>
</evidence>
<feature type="domain" description="Late embryogenesis abundant protein LEA-2 subgroup" evidence="7">
    <location>
        <begin position="101"/>
        <end position="202"/>
    </location>
</feature>
<dbReference type="InterPro" id="IPR044839">
    <property type="entry name" value="NDR1-like"/>
</dbReference>
<protein>
    <recommendedName>
        <fullName evidence="7">Late embryogenesis abundant protein LEA-2 subgroup domain-containing protein</fullName>
    </recommendedName>
</protein>
<keyword evidence="3 6" id="KW-1133">Transmembrane helix</keyword>
<evidence type="ECO:0000313" key="8">
    <source>
        <dbReference type="EMBL" id="EXB31399.1"/>
    </source>
</evidence>
<gene>
    <name evidence="8" type="ORF">L484_014826</name>
</gene>
<feature type="transmembrane region" description="Helical" evidence="6">
    <location>
        <begin position="45"/>
        <end position="68"/>
    </location>
</feature>
<dbReference type="InterPro" id="IPR004864">
    <property type="entry name" value="LEA_2"/>
</dbReference>
<dbReference type="OrthoDB" id="779224at2759"/>
<dbReference type="AlphaFoldDB" id="W9QEY6"/>
<dbReference type="PANTHER" id="PTHR31415:SF3">
    <property type="entry name" value="LATE EMBRYOGENESIS ABUNDANT (LEA) HYDROXYPROLINE-RICH GLYCOPROTEIN FAMILY"/>
    <property type="match status" value="1"/>
</dbReference>
<comment type="subcellular location">
    <subcellularLocation>
        <location evidence="1">Membrane</location>
        <topology evidence="1">Single-pass membrane protein</topology>
    </subcellularLocation>
</comment>
<evidence type="ECO:0000256" key="1">
    <source>
        <dbReference type="ARBA" id="ARBA00004167"/>
    </source>
</evidence>
<evidence type="ECO:0000259" key="7">
    <source>
        <dbReference type="Pfam" id="PF03168"/>
    </source>
</evidence>
<dbReference type="Pfam" id="PF03168">
    <property type="entry name" value="LEA_2"/>
    <property type="match status" value="1"/>
</dbReference>
<dbReference type="STRING" id="981085.W9QEY6"/>
<keyword evidence="9" id="KW-1185">Reference proteome</keyword>
<dbReference type="EMBL" id="KE343506">
    <property type="protein sequence ID" value="EXB31399.1"/>
    <property type="molecule type" value="Genomic_DNA"/>
</dbReference>
<dbReference type="eggNOG" id="ENOG502QZ39">
    <property type="taxonomic scope" value="Eukaryota"/>
</dbReference>
<dbReference type="GO" id="GO:0098542">
    <property type="term" value="P:defense response to other organism"/>
    <property type="evidence" value="ECO:0007669"/>
    <property type="project" value="InterPro"/>
</dbReference>
<name>W9QEY6_9ROSA</name>
<accession>W9QEY6</accession>
<keyword evidence="2 6" id="KW-0812">Transmembrane</keyword>
<feature type="region of interest" description="Disordered" evidence="5">
    <location>
        <begin position="1"/>
        <end position="26"/>
    </location>
</feature>
<evidence type="ECO:0000256" key="6">
    <source>
        <dbReference type="SAM" id="Phobius"/>
    </source>
</evidence>
<organism evidence="8 9">
    <name type="scientific">Morus notabilis</name>
    <dbReference type="NCBI Taxonomy" id="981085"/>
    <lineage>
        <taxon>Eukaryota</taxon>
        <taxon>Viridiplantae</taxon>
        <taxon>Streptophyta</taxon>
        <taxon>Embryophyta</taxon>
        <taxon>Tracheophyta</taxon>
        <taxon>Spermatophyta</taxon>
        <taxon>Magnoliopsida</taxon>
        <taxon>eudicotyledons</taxon>
        <taxon>Gunneridae</taxon>
        <taxon>Pentapetalae</taxon>
        <taxon>rosids</taxon>
        <taxon>fabids</taxon>
        <taxon>Rosales</taxon>
        <taxon>Moraceae</taxon>
        <taxon>Moreae</taxon>
        <taxon>Morus</taxon>
    </lineage>
</organism>
<evidence type="ECO:0000256" key="2">
    <source>
        <dbReference type="ARBA" id="ARBA00022692"/>
    </source>
</evidence>
<sequence length="227" mass="25963">MHSSGQDRVLPIQSGPESRPLKRHHTPRYYAHRVKESLTTRVSKMICAIFLGLLFIVGFITFILWLSLRPHRPRFHIHEFSVPGLGQESGFENAQITVNASARNPNQNIGIRYDSMEGSVYYRDQKIGTKPLMHEPFSQEPKNTTVIDGTFSGATLTVSSQRWMEFTNDRARGMVVFRLELTSMIRFRVSSWESKRHRMHANCDVDVGPDGLILPGSKNRKCPVYFA</sequence>
<dbReference type="Proteomes" id="UP000030645">
    <property type="component" value="Unassembled WGS sequence"/>
</dbReference>
<evidence type="ECO:0000256" key="5">
    <source>
        <dbReference type="SAM" id="MobiDB-lite"/>
    </source>
</evidence>
<evidence type="ECO:0000256" key="4">
    <source>
        <dbReference type="ARBA" id="ARBA00023136"/>
    </source>
</evidence>
<dbReference type="GO" id="GO:0005886">
    <property type="term" value="C:plasma membrane"/>
    <property type="evidence" value="ECO:0007669"/>
    <property type="project" value="TreeGrafter"/>
</dbReference>
<dbReference type="PANTHER" id="PTHR31415">
    <property type="entry name" value="OS05G0367900 PROTEIN"/>
    <property type="match status" value="1"/>
</dbReference>
<proteinExistence type="predicted"/>
<dbReference type="GO" id="GO:0009506">
    <property type="term" value="C:plasmodesma"/>
    <property type="evidence" value="ECO:0007669"/>
    <property type="project" value="TreeGrafter"/>
</dbReference>
<evidence type="ECO:0000256" key="3">
    <source>
        <dbReference type="ARBA" id="ARBA00022989"/>
    </source>
</evidence>